<keyword evidence="5 12" id="KW-0479">Metal-binding</keyword>
<feature type="transmembrane region" description="Helical" evidence="12">
    <location>
        <begin position="20"/>
        <end position="38"/>
    </location>
</feature>
<evidence type="ECO:0000313" key="14">
    <source>
        <dbReference type="EMBL" id="KAG6412007.1"/>
    </source>
</evidence>
<dbReference type="InterPro" id="IPR018506">
    <property type="entry name" value="Cyt_B5_heme-BS"/>
</dbReference>
<evidence type="ECO:0000256" key="10">
    <source>
        <dbReference type="ARBA" id="ARBA00023136"/>
    </source>
</evidence>
<protein>
    <recommendedName>
        <fullName evidence="13">Cytochrome b5 heme-binding domain-containing protein</fullName>
    </recommendedName>
</protein>
<dbReference type="PANTHER" id="PTHR19359">
    <property type="entry name" value="CYTOCHROME B5"/>
    <property type="match status" value="1"/>
</dbReference>
<feature type="domain" description="Cytochrome b5 heme-binding" evidence="13">
    <location>
        <begin position="3"/>
        <end position="117"/>
    </location>
</feature>
<reference evidence="14" key="2">
    <citation type="submission" date="2020-08" db="EMBL/GenBank/DDBJ databases">
        <title>Plant Genome Project.</title>
        <authorList>
            <person name="Zhang R.-G."/>
        </authorList>
    </citation>
    <scope>NUCLEOTIDE SEQUENCE</scope>
    <source>
        <strain evidence="14">Huo1</strain>
        <tissue evidence="14">Leaf</tissue>
    </source>
</reference>
<evidence type="ECO:0000256" key="11">
    <source>
        <dbReference type="ARBA" id="ARBA00038168"/>
    </source>
</evidence>
<dbReference type="InterPro" id="IPR050668">
    <property type="entry name" value="Cytochrome_b5"/>
</dbReference>
<dbReference type="GO" id="GO:0020037">
    <property type="term" value="F:heme binding"/>
    <property type="evidence" value="ECO:0007669"/>
    <property type="project" value="UniProtKB-UniRule"/>
</dbReference>
<evidence type="ECO:0000256" key="1">
    <source>
        <dbReference type="ARBA" id="ARBA00004131"/>
    </source>
</evidence>
<dbReference type="InterPro" id="IPR036400">
    <property type="entry name" value="Cyt_B5-like_heme/steroid_sf"/>
</dbReference>
<evidence type="ECO:0000256" key="6">
    <source>
        <dbReference type="ARBA" id="ARBA00022824"/>
    </source>
</evidence>
<evidence type="ECO:0000259" key="13">
    <source>
        <dbReference type="PROSITE" id="PS50255"/>
    </source>
</evidence>
<evidence type="ECO:0000256" key="5">
    <source>
        <dbReference type="ARBA" id="ARBA00022723"/>
    </source>
</evidence>
<dbReference type="Proteomes" id="UP000298416">
    <property type="component" value="Unassembled WGS sequence"/>
</dbReference>
<sequence>MEEKMFSFEEVSKHNTEGDCWVVIHGNFIFFSLSFYIWENQIYNLMALVAIHIYQVYDVSRFLDEHPGGDEVMLNASSGTFSQNKLSGWMQLLNLRTFSHTDYARGLMKDFLIGKIDANTLPKMQKKYTKNDASSSNDSSSHLLLYDACSMTRPYSYSHLHFF</sequence>
<keyword evidence="4 12" id="KW-0812">Transmembrane</keyword>
<keyword evidence="7" id="KW-0249">Electron transport</keyword>
<dbReference type="PROSITE" id="PS00191">
    <property type="entry name" value="CYTOCHROME_B5_1"/>
    <property type="match status" value="1"/>
</dbReference>
<comment type="subcellular location">
    <subcellularLocation>
        <location evidence="1">Endoplasmic reticulum membrane</location>
        <topology evidence="1">Single-pass membrane protein</topology>
        <orientation evidence="1">Cytoplasmic side</orientation>
    </subcellularLocation>
</comment>
<accession>A0A8X8ZNJ4</accession>
<keyword evidence="15" id="KW-1185">Reference proteome</keyword>
<reference evidence="14" key="1">
    <citation type="submission" date="2018-01" db="EMBL/GenBank/DDBJ databases">
        <authorList>
            <person name="Mao J.F."/>
        </authorList>
    </citation>
    <scope>NUCLEOTIDE SEQUENCE</scope>
    <source>
        <strain evidence="14">Huo1</strain>
        <tissue evidence="14">Leaf</tissue>
    </source>
</reference>
<proteinExistence type="inferred from homology"/>
<dbReference type="Pfam" id="PF00173">
    <property type="entry name" value="Cyt-b5"/>
    <property type="match status" value="1"/>
</dbReference>
<evidence type="ECO:0000256" key="9">
    <source>
        <dbReference type="ARBA" id="ARBA00023004"/>
    </source>
</evidence>
<name>A0A8X8ZNJ4_SALSN</name>
<dbReference type="EMBL" id="PNBA02000009">
    <property type="protein sequence ID" value="KAG6412007.1"/>
    <property type="molecule type" value="Genomic_DNA"/>
</dbReference>
<dbReference type="InterPro" id="IPR001199">
    <property type="entry name" value="Cyt_B5-like_heme/steroid-bd"/>
</dbReference>
<dbReference type="PROSITE" id="PS50255">
    <property type="entry name" value="CYTOCHROME_B5_2"/>
    <property type="match status" value="1"/>
</dbReference>
<evidence type="ECO:0000256" key="3">
    <source>
        <dbReference type="ARBA" id="ARBA00022617"/>
    </source>
</evidence>
<keyword evidence="3 12" id="KW-0349">Heme</keyword>
<dbReference type="Gene3D" id="3.10.120.10">
    <property type="entry name" value="Cytochrome b5-like heme/steroid binding domain"/>
    <property type="match status" value="1"/>
</dbReference>
<dbReference type="SMART" id="SM01117">
    <property type="entry name" value="Cyt-b5"/>
    <property type="match status" value="1"/>
</dbReference>
<organism evidence="14">
    <name type="scientific">Salvia splendens</name>
    <name type="common">Scarlet sage</name>
    <dbReference type="NCBI Taxonomy" id="180675"/>
    <lineage>
        <taxon>Eukaryota</taxon>
        <taxon>Viridiplantae</taxon>
        <taxon>Streptophyta</taxon>
        <taxon>Embryophyta</taxon>
        <taxon>Tracheophyta</taxon>
        <taxon>Spermatophyta</taxon>
        <taxon>Magnoliopsida</taxon>
        <taxon>eudicotyledons</taxon>
        <taxon>Gunneridae</taxon>
        <taxon>Pentapetalae</taxon>
        <taxon>asterids</taxon>
        <taxon>lamiids</taxon>
        <taxon>Lamiales</taxon>
        <taxon>Lamiaceae</taxon>
        <taxon>Nepetoideae</taxon>
        <taxon>Mentheae</taxon>
        <taxon>Salviinae</taxon>
        <taxon>Salvia</taxon>
        <taxon>Salvia subgen. Calosphace</taxon>
        <taxon>core Calosphace</taxon>
    </lineage>
</organism>
<evidence type="ECO:0000256" key="4">
    <source>
        <dbReference type="ARBA" id="ARBA00022692"/>
    </source>
</evidence>
<dbReference type="PANTHER" id="PTHR19359:SF129">
    <property type="entry name" value="CYTOCHROME B5 ISOFORM B"/>
    <property type="match status" value="1"/>
</dbReference>
<dbReference type="SUPFAM" id="SSF55856">
    <property type="entry name" value="Cytochrome b5-like heme/steroid binding domain"/>
    <property type="match status" value="2"/>
</dbReference>
<gene>
    <name evidence="14" type="ORF">SASPL_124664</name>
</gene>
<keyword evidence="2" id="KW-0813">Transport</keyword>
<dbReference type="AlphaFoldDB" id="A0A8X8ZNJ4"/>
<evidence type="ECO:0000256" key="12">
    <source>
        <dbReference type="RuleBase" id="RU362121"/>
    </source>
</evidence>
<dbReference type="GO" id="GO:0046872">
    <property type="term" value="F:metal ion binding"/>
    <property type="evidence" value="ECO:0007669"/>
    <property type="project" value="UniProtKB-UniRule"/>
</dbReference>
<keyword evidence="9 12" id="KW-0408">Iron</keyword>
<comment type="similarity">
    <text evidence="11 12">Belongs to the cytochrome b5 family.</text>
</comment>
<evidence type="ECO:0000256" key="8">
    <source>
        <dbReference type="ARBA" id="ARBA00022989"/>
    </source>
</evidence>
<keyword evidence="10 12" id="KW-0472">Membrane</keyword>
<keyword evidence="8 12" id="KW-1133">Transmembrane helix</keyword>
<evidence type="ECO:0000256" key="2">
    <source>
        <dbReference type="ARBA" id="ARBA00022448"/>
    </source>
</evidence>
<evidence type="ECO:0000313" key="15">
    <source>
        <dbReference type="Proteomes" id="UP000298416"/>
    </source>
</evidence>
<comment type="caution">
    <text evidence="14">The sequence shown here is derived from an EMBL/GenBank/DDBJ whole genome shotgun (WGS) entry which is preliminary data.</text>
</comment>
<dbReference type="GO" id="GO:0005789">
    <property type="term" value="C:endoplasmic reticulum membrane"/>
    <property type="evidence" value="ECO:0007669"/>
    <property type="project" value="UniProtKB-SubCell"/>
</dbReference>
<evidence type="ECO:0000256" key="7">
    <source>
        <dbReference type="ARBA" id="ARBA00022982"/>
    </source>
</evidence>
<keyword evidence="6" id="KW-0256">Endoplasmic reticulum</keyword>